<evidence type="ECO:0000256" key="7">
    <source>
        <dbReference type="ARBA" id="ARBA00022989"/>
    </source>
</evidence>
<evidence type="ECO:0000256" key="8">
    <source>
        <dbReference type="ARBA" id="ARBA00023136"/>
    </source>
</evidence>
<keyword evidence="3 9" id="KW-0813">Transport</keyword>
<keyword evidence="4" id="KW-1003">Cell membrane</keyword>
<dbReference type="PANTHER" id="PTHR30614:SF10">
    <property type="entry name" value="ARGININE ABC TRANSPORTER PERMEASE PROTEIN ARTM"/>
    <property type="match status" value="1"/>
</dbReference>
<dbReference type="NCBIfam" id="TIGR01726">
    <property type="entry name" value="HEQRo_perm_3TM"/>
    <property type="match status" value="1"/>
</dbReference>
<proteinExistence type="inferred from homology"/>
<keyword evidence="8 9" id="KW-0472">Membrane</keyword>
<dbReference type="GO" id="GO:0006865">
    <property type="term" value="P:amino acid transport"/>
    <property type="evidence" value="ECO:0007669"/>
    <property type="project" value="TreeGrafter"/>
</dbReference>
<keyword evidence="12" id="KW-1185">Reference proteome</keyword>
<dbReference type="GO" id="GO:0022857">
    <property type="term" value="F:transmembrane transporter activity"/>
    <property type="evidence" value="ECO:0007669"/>
    <property type="project" value="InterPro"/>
</dbReference>
<gene>
    <name evidence="11" type="ORF">EFQ99_29590</name>
</gene>
<comment type="subcellular location">
    <subcellularLocation>
        <location evidence="1">Cell inner membrane</location>
        <topology evidence="1">Multi-pass membrane protein</topology>
    </subcellularLocation>
    <subcellularLocation>
        <location evidence="9">Cell membrane</location>
        <topology evidence="9">Multi-pass membrane protein</topology>
    </subcellularLocation>
</comment>
<dbReference type="Gene3D" id="1.10.3720.10">
    <property type="entry name" value="MetI-like"/>
    <property type="match status" value="1"/>
</dbReference>
<keyword evidence="7 9" id="KW-1133">Transmembrane helix</keyword>
<evidence type="ECO:0000256" key="2">
    <source>
        <dbReference type="ARBA" id="ARBA00010072"/>
    </source>
</evidence>
<comment type="similarity">
    <text evidence="2">Belongs to the binding-protein-dependent transport system permease family. HisMQ subfamily.</text>
</comment>
<feature type="transmembrane region" description="Helical" evidence="9">
    <location>
        <begin position="53"/>
        <end position="76"/>
    </location>
</feature>
<evidence type="ECO:0000256" key="5">
    <source>
        <dbReference type="ARBA" id="ARBA00022519"/>
    </source>
</evidence>
<dbReference type="AlphaFoldDB" id="A0A3S0QLH0"/>
<feature type="transmembrane region" description="Helical" evidence="9">
    <location>
        <begin position="13"/>
        <end position="41"/>
    </location>
</feature>
<evidence type="ECO:0000313" key="12">
    <source>
        <dbReference type="Proteomes" id="UP000278823"/>
    </source>
</evidence>
<comment type="caution">
    <text evidence="11">The sequence shown here is derived from an EMBL/GenBank/DDBJ whole genome shotgun (WGS) entry which is preliminary data.</text>
</comment>
<evidence type="ECO:0000313" key="11">
    <source>
        <dbReference type="EMBL" id="RUM20479.1"/>
    </source>
</evidence>
<evidence type="ECO:0000256" key="6">
    <source>
        <dbReference type="ARBA" id="ARBA00022692"/>
    </source>
</evidence>
<dbReference type="InterPro" id="IPR035906">
    <property type="entry name" value="MetI-like_sf"/>
</dbReference>
<dbReference type="PANTHER" id="PTHR30614">
    <property type="entry name" value="MEMBRANE COMPONENT OF AMINO ACID ABC TRANSPORTER"/>
    <property type="match status" value="1"/>
</dbReference>
<accession>A0A3S0QLH0</accession>
<evidence type="ECO:0000259" key="10">
    <source>
        <dbReference type="PROSITE" id="PS50928"/>
    </source>
</evidence>
<protein>
    <submittedName>
        <fullName evidence="11">ABC transporter permease subunit</fullName>
    </submittedName>
</protein>
<keyword evidence="6 9" id="KW-0812">Transmembrane</keyword>
<dbReference type="InterPro" id="IPR000515">
    <property type="entry name" value="MetI-like"/>
</dbReference>
<dbReference type="InterPro" id="IPR043429">
    <property type="entry name" value="ArtM/GltK/GlnP/TcyL/YhdX-like"/>
</dbReference>
<dbReference type="EMBL" id="RJTH01000015">
    <property type="protein sequence ID" value="RUM20479.1"/>
    <property type="molecule type" value="Genomic_DNA"/>
</dbReference>
<name>A0A3S0QLH0_9HYPH</name>
<keyword evidence="5" id="KW-0997">Cell inner membrane</keyword>
<dbReference type="Proteomes" id="UP000278823">
    <property type="component" value="Unassembled WGS sequence"/>
</dbReference>
<evidence type="ECO:0000256" key="4">
    <source>
        <dbReference type="ARBA" id="ARBA00022475"/>
    </source>
</evidence>
<organism evidence="11 12">
    <name type="scientific">Rhizobium vallis</name>
    <dbReference type="NCBI Taxonomy" id="634290"/>
    <lineage>
        <taxon>Bacteria</taxon>
        <taxon>Pseudomonadati</taxon>
        <taxon>Pseudomonadota</taxon>
        <taxon>Alphaproteobacteria</taxon>
        <taxon>Hyphomicrobiales</taxon>
        <taxon>Rhizobiaceae</taxon>
        <taxon>Rhizobium/Agrobacterium group</taxon>
        <taxon>Rhizobium</taxon>
    </lineage>
</organism>
<feature type="transmembrane region" description="Helical" evidence="9">
    <location>
        <begin position="88"/>
        <end position="112"/>
    </location>
</feature>
<evidence type="ECO:0000256" key="1">
    <source>
        <dbReference type="ARBA" id="ARBA00004429"/>
    </source>
</evidence>
<reference evidence="12" key="1">
    <citation type="submission" date="2018-11" db="EMBL/GenBank/DDBJ databases">
        <title>Rhizobium chutanense sp. nov., isolated from root nodules of Phaseolus vulgaris in China.</title>
        <authorList>
            <person name="Huo Y."/>
        </authorList>
    </citation>
    <scope>NUCLEOTIDE SEQUENCE [LARGE SCALE GENOMIC DNA]</scope>
    <source>
        <strain evidence="12">CCBAU 65647</strain>
    </source>
</reference>
<evidence type="ECO:0000256" key="9">
    <source>
        <dbReference type="RuleBase" id="RU363032"/>
    </source>
</evidence>
<evidence type="ECO:0000256" key="3">
    <source>
        <dbReference type="ARBA" id="ARBA00022448"/>
    </source>
</evidence>
<dbReference type="SUPFAM" id="SSF161098">
    <property type="entry name" value="MetI-like"/>
    <property type="match status" value="1"/>
</dbReference>
<dbReference type="Pfam" id="PF00528">
    <property type="entry name" value="BPD_transp_1"/>
    <property type="match status" value="1"/>
</dbReference>
<dbReference type="CDD" id="cd06261">
    <property type="entry name" value="TM_PBP2"/>
    <property type="match status" value="1"/>
</dbReference>
<dbReference type="OrthoDB" id="9814550at2"/>
<dbReference type="PROSITE" id="PS50928">
    <property type="entry name" value="ABC_TM1"/>
    <property type="match status" value="1"/>
</dbReference>
<feature type="transmembrane region" description="Helical" evidence="9">
    <location>
        <begin position="195"/>
        <end position="217"/>
    </location>
</feature>
<feature type="domain" description="ABC transmembrane type-1" evidence="10">
    <location>
        <begin position="17"/>
        <end position="214"/>
    </location>
</feature>
<dbReference type="InterPro" id="IPR010065">
    <property type="entry name" value="AA_ABC_transptr_permease_3TM"/>
</dbReference>
<dbReference type="GO" id="GO:0043190">
    <property type="term" value="C:ATP-binding cassette (ABC) transporter complex"/>
    <property type="evidence" value="ECO:0007669"/>
    <property type="project" value="InterPro"/>
</dbReference>
<sequence length="242" mass="27054">MNTELLANYGPKILWGLVVTLELVLTSALIGAVFALPLALLRNGEIAVFRYLAKAYIVFFRATPLLGQIFLIYYGAGQIRGELTSLGLWWFFRDAYLCALFAFTLNTTAYQAEILRGALSSLPRGQLEAANSLGLSRVTTLFHVLLPQALIMALRPLGNELILSLKASALASVITVPELMQATKLAFSRSFDFQVYIWAAVLYLIMVETIRRVWGLLEWYLTRHLRRRATPVSKPSISLQKA</sequence>
<dbReference type="RefSeq" id="WP_126924699.1">
    <property type="nucleotide sequence ID" value="NZ_ML133699.1"/>
</dbReference>